<keyword evidence="2" id="KW-0479">Metal-binding</keyword>
<keyword evidence="7" id="KW-1133">Transmembrane helix</keyword>
<dbReference type="GO" id="GO:0034982">
    <property type="term" value="P:mitochondrial protein processing"/>
    <property type="evidence" value="ECO:0007669"/>
    <property type="project" value="TreeGrafter"/>
</dbReference>
<dbReference type="Gene3D" id="3.30.2010.10">
    <property type="entry name" value="Metalloproteases ('zincins'), catalytic domain"/>
    <property type="match status" value="1"/>
</dbReference>
<evidence type="ECO:0000313" key="9">
    <source>
        <dbReference type="EMBL" id="KHJ31484.1"/>
    </source>
</evidence>
<dbReference type="OrthoDB" id="7464992at2759"/>
<accession>A0A0B1P491</accession>
<dbReference type="GO" id="GO:0004222">
    <property type="term" value="F:metalloendopeptidase activity"/>
    <property type="evidence" value="ECO:0007669"/>
    <property type="project" value="EnsemblFungi"/>
</dbReference>
<keyword evidence="4 6" id="KW-0862">Zinc</keyword>
<evidence type="ECO:0000256" key="6">
    <source>
        <dbReference type="RuleBase" id="RU003983"/>
    </source>
</evidence>
<dbReference type="Proteomes" id="UP000030854">
    <property type="component" value="Unassembled WGS sequence"/>
</dbReference>
<dbReference type="GO" id="GO:0141164">
    <property type="term" value="P:mitochondrial protein quality control"/>
    <property type="evidence" value="ECO:0007669"/>
    <property type="project" value="EnsemblFungi"/>
</dbReference>
<organism evidence="9 10">
    <name type="scientific">Uncinula necator</name>
    <name type="common">Grape powdery mildew</name>
    <dbReference type="NCBI Taxonomy" id="52586"/>
    <lineage>
        <taxon>Eukaryota</taxon>
        <taxon>Fungi</taxon>
        <taxon>Dikarya</taxon>
        <taxon>Ascomycota</taxon>
        <taxon>Pezizomycotina</taxon>
        <taxon>Leotiomycetes</taxon>
        <taxon>Erysiphales</taxon>
        <taxon>Erysiphaceae</taxon>
        <taxon>Erysiphe</taxon>
    </lineage>
</organism>
<comment type="caution">
    <text evidence="9">The sequence shown here is derived from an EMBL/GenBank/DDBJ whole genome shotgun (WGS) entry which is preliminary data.</text>
</comment>
<dbReference type="InterPro" id="IPR001915">
    <property type="entry name" value="Peptidase_M48"/>
</dbReference>
<keyword evidence="5 6" id="KW-0482">Metalloprotease</keyword>
<dbReference type="GO" id="GO:0031929">
    <property type="term" value="P:TOR signaling"/>
    <property type="evidence" value="ECO:0007669"/>
    <property type="project" value="EnsemblFungi"/>
</dbReference>
<evidence type="ECO:0000313" key="10">
    <source>
        <dbReference type="Proteomes" id="UP000030854"/>
    </source>
</evidence>
<feature type="domain" description="Peptidase M48" evidence="8">
    <location>
        <begin position="146"/>
        <end position="328"/>
    </location>
</feature>
<dbReference type="CDD" id="cd07331">
    <property type="entry name" value="M48C_Oma1_like"/>
    <property type="match status" value="1"/>
</dbReference>
<keyword evidence="10" id="KW-1185">Reference proteome</keyword>
<evidence type="ECO:0000256" key="4">
    <source>
        <dbReference type="ARBA" id="ARBA00022833"/>
    </source>
</evidence>
<dbReference type="OMA" id="RFNCYSE"/>
<dbReference type="AlphaFoldDB" id="A0A0B1P491"/>
<sequence length="358" mass="41057">MYLRKTSNTKIATRARSIIIPQATVNLCFQNTRAFTLTTKYTYGLPPRSSWNEPVPYDPVKLQKAKPFLTSKQISKTLLHKYAIYIYIVTIGGATAFYIQHLETAPVSGRRRFMYFTEADAEEEGKLLYVNLMQTWQHAILPPWDRRTRQVNRVMNRLIKSCGLEHIDWEVNVVLSHELNAFVLPGGKVFVMSGILSIAETDAGLASVLSHEIAHGLASHQAERMSNAFLIIWPLRIVFLLFFDIFTGGVLGNLLLEFGLNRPASRTQEREADYIGLMMMARACYDPRAALVLWKRMEQVEAAHGKYEFPWLSTHPSTTSRTELIQKWLPTAYAIREKTDCSKFKKYSDLLNFNLRLD</sequence>
<comment type="cofactor">
    <cofactor evidence="6">
        <name>Zn(2+)</name>
        <dbReference type="ChEBI" id="CHEBI:29105"/>
    </cofactor>
    <text evidence="6">Binds 1 zinc ion per subunit.</text>
</comment>
<dbReference type="EMBL" id="JNVN01002862">
    <property type="protein sequence ID" value="KHJ31484.1"/>
    <property type="molecule type" value="Genomic_DNA"/>
</dbReference>
<dbReference type="PANTHER" id="PTHR22726:SF1">
    <property type="entry name" value="METALLOENDOPEPTIDASE OMA1, MITOCHONDRIAL"/>
    <property type="match status" value="1"/>
</dbReference>
<dbReference type="PANTHER" id="PTHR22726">
    <property type="entry name" value="METALLOENDOPEPTIDASE OMA1"/>
    <property type="match status" value="1"/>
</dbReference>
<evidence type="ECO:0000256" key="3">
    <source>
        <dbReference type="ARBA" id="ARBA00022801"/>
    </source>
</evidence>
<keyword evidence="7" id="KW-0812">Transmembrane</keyword>
<comment type="similarity">
    <text evidence="6">Belongs to the peptidase M48 family.</text>
</comment>
<dbReference type="Pfam" id="PF01435">
    <property type="entry name" value="Peptidase_M48"/>
    <property type="match status" value="1"/>
</dbReference>
<dbReference type="STRING" id="52586.A0A0B1P491"/>
<protein>
    <submittedName>
        <fullName evidence="9">Putative metalloendopeptidase of the mitochondrial inner membrane</fullName>
    </submittedName>
</protein>
<keyword evidence="3 6" id="KW-0378">Hydrolase</keyword>
<evidence type="ECO:0000256" key="1">
    <source>
        <dbReference type="ARBA" id="ARBA00022670"/>
    </source>
</evidence>
<keyword evidence="7" id="KW-0472">Membrane</keyword>
<feature type="transmembrane region" description="Helical" evidence="7">
    <location>
        <begin position="231"/>
        <end position="256"/>
    </location>
</feature>
<feature type="transmembrane region" description="Helical" evidence="7">
    <location>
        <begin position="82"/>
        <end position="99"/>
    </location>
</feature>
<dbReference type="InterPro" id="IPR051156">
    <property type="entry name" value="Mito/Outer_Membr_Metalloprot"/>
</dbReference>
<dbReference type="HOGENOM" id="CLU_029002_1_0_1"/>
<evidence type="ECO:0000256" key="7">
    <source>
        <dbReference type="SAM" id="Phobius"/>
    </source>
</evidence>
<dbReference type="GO" id="GO:0035694">
    <property type="term" value="P:mitochondrial protein catabolic process"/>
    <property type="evidence" value="ECO:0007669"/>
    <property type="project" value="EnsemblFungi"/>
</dbReference>
<gene>
    <name evidence="9" type="ORF">EV44_g6165</name>
</gene>
<proteinExistence type="inferred from homology"/>
<reference evidence="9 10" key="1">
    <citation type="journal article" date="2014" name="BMC Genomics">
        <title>Adaptive genomic structural variation in the grape powdery mildew pathogen, Erysiphe necator.</title>
        <authorList>
            <person name="Jones L."/>
            <person name="Riaz S."/>
            <person name="Morales-Cruz A."/>
            <person name="Amrine K.C."/>
            <person name="McGuire B."/>
            <person name="Gubler W.D."/>
            <person name="Walker M.A."/>
            <person name="Cantu D."/>
        </authorList>
    </citation>
    <scope>NUCLEOTIDE SEQUENCE [LARGE SCALE GENOMIC DNA]</scope>
    <source>
        <strain evidence="10">c</strain>
    </source>
</reference>
<evidence type="ECO:0000256" key="2">
    <source>
        <dbReference type="ARBA" id="ARBA00022723"/>
    </source>
</evidence>
<dbReference type="GO" id="GO:0046872">
    <property type="term" value="F:metal ion binding"/>
    <property type="evidence" value="ECO:0007669"/>
    <property type="project" value="UniProtKB-KW"/>
</dbReference>
<keyword evidence="1 6" id="KW-0645">Protease</keyword>
<evidence type="ECO:0000259" key="8">
    <source>
        <dbReference type="Pfam" id="PF01435"/>
    </source>
</evidence>
<dbReference type="GO" id="GO:0033108">
    <property type="term" value="P:mitochondrial respiratory chain complex assembly"/>
    <property type="evidence" value="ECO:0007669"/>
    <property type="project" value="EnsemblFungi"/>
</dbReference>
<evidence type="ECO:0000256" key="5">
    <source>
        <dbReference type="ARBA" id="ARBA00023049"/>
    </source>
</evidence>
<name>A0A0B1P491_UNCNE</name>
<dbReference type="GO" id="GO:0005743">
    <property type="term" value="C:mitochondrial inner membrane"/>
    <property type="evidence" value="ECO:0007669"/>
    <property type="project" value="EnsemblFungi"/>
</dbReference>